<evidence type="ECO:0000259" key="11">
    <source>
        <dbReference type="PROSITE" id="PS51553"/>
    </source>
</evidence>
<evidence type="ECO:0000256" key="1">
    <source>
        <dbReference type="ARBA" id="ARBA00002332"/>
    </source>
</evidence>
<dbReference type="Gene3D" id="3.40.50.880">
    <property type="match status" value="1"/>
</dbReference>
<dbReference type="InterPro" id="IPR022310">
    <property type="entry name" value="NAD/GMP_synthase"/>
</dbReference>
<dbReference type="PROSITE" id="PS51273">
    <property type="entry name" value="GATASE_TYPE_1"/>
    <property type="match status" value="1"/>
</dbReference>
<evidence type="ECO:0000256" key="9">
    <source>
        <dbReference type="HAMAP-Rule" id="MF_00344"/>
    </source>
</evidence>
<evidence type="ECO:0000256" key="10">
    <source>
        <dbReference type="PROSITE-ProRule" id="PRU00886"/>
    </source>
</evidence>
<feature type="active site" description="Nucleophile" evidence="9">
    <location>
        <position position="84"/>
    </location>
</feature>
<evidence type="ECO:0000256" key="8">
    <source>
        <dbReference type="ARBA" id="ARBA00022962"/>
    </source>
</evidence>
<comment type="caution">
    <text evidence="12">The sequence shown here is derived from an EMBL/GenBank/DDBJ whole genome shotgun (WGS) entry which is preliminary data.</text>
</comment>
<keyword evidence="3 9" id="KW-0436">Ligase</keyword>
<dbReference type="NCBIfam" id="NF000848">
    <property type="entry name" value="PRK00074.1"/>
    <property type="match status" value="1"/>
</dbReference>
<keyword evidence="4 9" id="KW-0547">Nucleotide-binding</keyword>
<evidence type="ECO:0000256" key="5">
    <source>
        <dbReference type="ARBA" id="ARBA00022749"/>
    </source>
</evidence>
<evidence type="ECO:0000256" key="6">
    <source>
        <dbReference type="ARBA" id="ARBA00022755"/>
    </source>
</evidence>
<sequence length="515" mass="57636">MKINSSKVLIIDFGSQYTQLIARKIRESGIYCEIYPFLSSIEKIKDFNPAAIILSGGPSSVYDKNAPSISDELFKIDVPFLGICYGMQITAYLFSGNVKPAKNREYGYSKLEITKKSELFDGCGDNNTVWMSHGDIIVSPPKDFIVTSKTENGNIASIENKEKKIYGLQFHPEVAHTLCGHKILNNFLFNIAEIKKNWELSDFIEDKIKEIKTEISFDDNAICALSGGVDSTVAAAIVSKAIGKKLICIFVDNGLLRENEAKDVVKFYKENLSLNVKFVKAEKIFLSALKGVSDPEKKRKIIGKLFINIFEKEAEKIKNAKFLVQGTLYPDVIESVPVYGASSIIKSHHNVGGLPKKFNFKLIEPLRELFKDEVRRIGKKLDIPDAIIERQPFPGPGLAIRIIGEVTAVNLKMLRKADTIVSEEIKKNNLYNKLWQSFPVIIPVKTVGVMGDKRSYESLIAIRAVTSSDGMTADFAKLDYDVLRQISSRIISEVKGVNRVVYDISSKPPSTIEWE</sequence>
<accession>A0A519BPK9</accession>
<feature type="active site" evidence="9">
    <location>
        <position position="173"/>
    </location>
</feature>
<dbReference type="HAMAP" id="MF_00344">
    <property type="entry name" value="GMP_synthase"/>
    <property type="match status" value="1"/>
</dbReference>
<protein>
    <recommendedName>
        <fullName evidence="9">GMP synthase [glutamine-hydrolyzing]</fullName>
        <ecNumber evidence="9">6.3.5.2</ecNumber>
    </recommendedName>
    <alternativeName>
        <fullName evidence="9">GMP synthetase</fullName>
    </alternativeName>
    <alternativeName>
        <fullName evidence="9">Glutamine amidotransferase</fullName>
    </alternativeName>
</protein>
<dbReference type="Gene3D" id="3.30.300.10">
    <property type="match status" value="1"/>
</dbReference>
<dbReference type="FunFam" id="3.40.50.620:FF:000001">
    <property type="entry name" value="GMP synthase [glutamine-hydrolyzing]"/>
    <property type="match status" value="1"/>
</dbReference>
<dbReference type="PROSITE" id="PS51553">
    <property type="entry name" value="GMPS_ATP_PPASE"/>
    <property type="match status" value="1"/>
</dbReference>
<dbReference type="Proteomes" id="UP000319296">
    <property type="component" value="Unassembled WGS sequence"/>
</dbReference>
<keyword evidence="7 9" id="KW-0067">ATP-binding</keyword>
<dbReference type="PRINTS" id="PR00097">
    <property type="entry name" value="ANTSNTHASEII"/>
</dbReference>
<organism evidence="12 13">
    <name type="scientific">Candidatus Acididesulfobacter diazotrophicus</name>
    <dbReference type="NCBI Taxonomy" id="2597226"/>
    <lineage>
        <taxon>Bacteria</taxon>
        <taxon>Deltaproteobacteria</taxon>
        <taxon>Candidatus Acidulodesulfobacterales</taxon>
        <taxon>Candidatus Acididesulfobacter</taxon>
    </lineage>
</organism>
<dbReference type="SUPFAM" id="SSF52402">
    <property type="entry name" value="Adenine nucleotide alpha hydrolases-like"/>
    <property type="match status" value="1"/>
</dbReference>
<evidence type="ECO:0000313" key="13">
    <source>
        <dbReference type="Proteomes" id="UP000319296"/>
    </source>
</evidence>
<dbReference type="InterPro" id="IPR017926">
    <property type="entry name" value="GATASE"/>
</dbReference>
<feature type="binding site" evidence="10">
    <location>
        <begin position="226"/>
        <end position="232"/>
    </location>
    <ligand>
        <name>ATP</name>
        <dbReference type="ChEBI" id="CHEBI:30616"/>
    </ligand>
</feature>
<dbReference type="PRINTS" id="PR00096">
    <property type="entry name" value="GATASE"/>
</dbReference>
<dbReference type="NCBIfam" id="TIGR00888">
    <property type="entry name" value="guaA_Nterm"/>
    <property type="match status" value="1"/>
</dbReference>
<comment type="subunit">
    <text evidence="9">Homodimer.</text>
</comment>
<dbReference type="CDD" id="cd01742">
    <property type="entry name" value="GATase1_GMP_Synthase"/>
    <property type="match status" value="1"/>
</dbReference>
<dbReference type="EC" id="6.3.5.2" evidence="9"/>
<comment type="catalytic activity">
    <reaction evidence="9">
        <text>XMP + L-glutamine + ATP + H2O = GMP + L-glutamate + AMP + diphosphate + 2 H(+)</text>
        <dbReference type="Rhea" id="RHEA:11680"/>
        <dbReference type="ChEBI" id="CHEBI:15377"/>
        <dbReference type="ChEBI" id="CHEBI:15378"/>
        <dbReference type="ChEBI" id="CHEBI:29985"/>
        <dbReference type="ChEBI" id="CHEBI:30616"/>
        <dbReference type="ChEBI" id="CHEBI:33019"/>
        <dbReference type="ChEBI" id="CHEBI:57464"/>
        <dbReference type="ChEBI" id="CHEBI:58115"/>
        <dbReference type="ChEBI" id="CHEBI:58359"/>
        <dbReference type="ChEBI" id="CHEBI:456215"/>
        <dbReference type="EC" id="6.3.5.2"/>
    </reaction>
</comment>
<dbReference type="InterPro" id="IPR029062">
    <property type="entry name" value="Class_I_gatase-like"/>
</dbReference>
<comment type="function">
    <text evidence="1 9">Catalyzes the synthesis of GMP from XMP.</text>
</comment>
<evidence type="ECO:0000256" key="2">
    <source>
        <dbReference type="ARBA" id="ARBA00005153"/>
    </source>
</evidence>
<dbReference type="SUPFAM" id="SSF54810">
    <property type="entry name" value="GMP synthetase C-terminal dimerisation domain"/>
    <property type="match status" value="1"/>
</dbReference>
<dbReference type="GO" id="GO:0005524">
    <property type="term" value="F:ATP binding"/>
    <property type="evidence" value="ECO:0007669"/>
    <property type="project" value="UniProtKB-UniRule"/>
</dbReference>
<dbReference type="SUPFAM" id="SSF52317">
    <property type="entry name" value="Class I glutamine amidotransferase-like"/>
    <property type="match status" value="1"/>
</dbReference>
<evidence type="ECO:0000256" key="3">
    <source>
        <dbReference type="ARBA" id="ARBA00022598"/>
    </source>
</evidence>
<name>A0A519BPK9_9DELT</name>
<evidence type="ECO:0000313" key="12">
    <source>
        <dbReference type="EMBL" id="RZD19193.1"/>
    </source>
</evidence>
<evidence type="ECO:0000256" key="7">
    <source>
        <dbReference type="ARBA" id="ARBA00022840"/>
    </source>
</evidence>
<dbReference type="InterPro" id="IPR025777">
    <property type="entry name" value="GMPS_ATP_PPase_dom"/>
</dbReference>
<dbReference type="GO" id="GO:0003921">
    <property type="term" value="F:GMP synthase activity"/>
    <property type="evidence" value="ECO:0007669"/>
    <property type="project" value="InterPro"/>
</dbReference>
<keyword evidence="6 9" id="KW-0658">Purine biosynthesis</keyword>
<proteinExistence type="inferred from homology"/>
<dbReference type="InterPro" id="IPR014729">
    <property type="entry name" value="Rossmann-like_a/b/a_fold"/>
</dbReference>
<comment type="pathway">
    <text evidence="2 9">Purine metabolism; GMP biosynthesis; GMP from XMP (L-Gln route): step 1/1.</text>
</comment>
<dbReference type="GO" id="GO:0005829">
    <property type="term" value="C:cytosol"/>
    <property type="evidence" value="ECO:0007669"/>
    <property type="project" value="TreeGrafter"/>
</dbReference>
<dbReference type="InterPro" id="IPR022955">
    <property type="entry name" value="GMP_synthase"/>
</dbReference>
<dbReference type="PANTHER" id="PTHR11922">
    <property type="entry name" value="GMP SYNTHASE-RELATED"/>
    <property type="match status" value="1"/>
</dbReference>
<dbReference type="NCBIfam" id="TIGR00884">
    <property type="entry name" value="guaA_Cterm"/>
    <property type="match status" value="1"/>
</dbReference>
<feature type="active site" evidence="9">
    <location>
        <position position="171"/>
    </location>
</feature>
<dbReference type="CDD" id="cd01997">
    <property type="entry name" value="GMP_synthase_C"/>
    <property type="match status" value="1"/>
</dbReference>
<gene>
    <name evidence="9 12" type="primary">guaA</name>
    <name evidence="12" type="ORF">EVG15_01790</name>
</gene>
<keyword evidence="5 9" id="KW-0332">GMP biosynthesis</keyword>
<dbReference type="InterPro" id="IPR004739">
    <property type="entry name" value="GMP_synth_GATase"/>
</dbReference>
<dbReference type="InterPro" id="IPR001674">
    <property type="entry name" value="GMP_synth_C"/>
</dbReference>
<feature type="domain" description="GMPS ATP-PPase" evidence="11">
    <location>
        <begin position="198"/>
        <end position="390"/>
    </location>
</feature>
<keyword evidence="8 9" id="KW-0315">Glutamine amidotransferase</keyword>
<dbReference type="Pfam" id="PF02540">
    <property type="entry name" value="NAD_synthase"/>
    <property type="match status" value="1"/>
</dbReference>
<dbReference type="AlphaFoldDB" id="A0A519BPK9"/>
<dbReference type="Gene3D" id="3.40.50.620">
    <property type="entry name" value="HUPs"/>
    <property type="match status" value="1"/>
</dbReference>
<reference evidence="12 13" key="1">
    <citation type="journal article" date="2019" name="ISME J.">
        <title>Insights into ecological role of a new deltaproteobacterial order Candidatus Acidulodesulfobacterales by metagenomics and metatranscriptomics.</title>
        <authorList>
            <person name="Tan S."/>
            <person name="Liu J."/>
            <person name="Fang Y."/>
            <person name="Hedlund B.P."/>
            <person name="Lian Z.H."/>
            <person name="Huang L.Y."/>
            <person name="Li J.T."/>
            <person name="Huang L.N."/>
            <person name="Li W.J."/>
            <person name="Jiang H.C."/>
            <person name="Dong H.L."/>
            <person name="Shu W.S."/>
        </authorList>
    </citation>
    <scope>NUCLEOTIDE SEQUENCE [LARGE SCALE GENOMIC DNA]</scope>
    <source>
        <strain evidence="12">AP1</strain>
    </source>
</reference>
<dbReference type="FunFam" id="3.30.300.10:FF:000002">
    <property type="entry name" value="GMP synthase [glutamine-hydrolyzing]"/>
    <property type="match status" value="1"/>
</dbReference>
<dbReference type="PANTHER" id="PTHR11922:SF2">
    <property type="entry name" value="GMP SYNTHASE [GLUTAMINE-HYDROLYZING]"/>
    <property type="match status" value="1"/>
</dbReference>
<dbReference type="Pfam" id="PF00958">
    <property type="entry name" value="GMP_synt_C"/>
    <property type="match status" value="1"/>
</dbReference>
<dbReference type="Pfam" id="PF00117">
    <property type="entry name" value="GATase"/>
    <property type="match status" value="1"/>
</dbReference>
<evidence type="ECO:0000256" key="4">
    <source>
        <dbReference type="ARBA" id="ARBA00022741"/>
    </source>
</evidence>
<dbReference type="UniPathway" id="UPA00189">
    <property type="reaction ID" value="UER00296"/>
</dbReference>
<dbReference type="FunFam" id="3.40.50.880:FF:000001">
    <property type="entry name" value="GMP synthase [glutamine-hydrolyzing]"/>
    <property type="match status" value="1"/>
</dbReference>
<dbReference type="EMBL" id="SGBB01000002">
    <property type="protein sequence ID" value="RZD19193.1"/>
    <property type="molecule type" value="Genomic_DNA"/>
</dbReference>